<proteinExistence type="predicted"/>
<dbReference type="InterPro" id="IPR027417">
    <property type="entry name" value="P-loop_NTPase"/>
</dbReference>
<sequence length="184" mass="20796">MSKLILGITGEMATGKTTITEYITKHHGGISFRFSTMLRDIAQRIHVEESRENLQALSTVLRAEFGDDLMSNVIAKDVEKAQGDIIIVEGIRRPSDVTYLKKLSGFHLIGIAVDMRTRYERIIQRNENPDDQSKTWEAFQAEQTQESEEKIQDILREAEIIIDNNGDLASLHAQINAYIASFTS</sequence>
<dbReference type="SUPFAM" id="SSF52540">
    <property type="entry name" value="P-loop containing nucleoside triphosphate hydrolases"/>
    <property type="match status" value="1"/>
</dbReference>
<name>A0A2H0N3D6_9BACT</name>
<reference evidence="1 2" key="1">
    <citation type="submission" date="2017-09" db="EMBL/GenBank/DDBJ databases">
        <title>Depth-based differentiation of microbial function through sediment-hosted aquifers and enrichment of novel symbionts in the deep terrestrial subsurface.</title>
        <authorList>
            <person name="Probst A.J."/>
            <person name="Ladd B."/>
            <person name="Jarett J.K."/>
            <person name="Geller-Mcgrath D.E."/>
            <person name="Sieber C.M."/>
            <person name="Emerson J.B."/>
            <person name="Anantharaman K."/>
            <person name="Thomas B.C."/>
            <person name="Malmstrom R."/>
            <person name="Stieglmeier M."/>
            <person name="Klingl A."/>
            <person name="Woyke T."/>
            <person name="Ryan C.M."/>
            <person name="Banfield J.F."/>
        </authorList>
    </citation>
    <scope>NUCLEOTIDE SEQUENCE [LARGE SCALE GENOMIC DNA]</scope>
    <source>
        <strain evidence="1">CG11_big_fil_rev_8_21_14_0_20_43_7</strain>
    </source>
</reference>
<evidence type="ECO:0000313" key="1">
    <source>
        <dbReference type="EMBL" id="PIR03414.1"/>
    </source>
</evidence>
<dbReference type="Proteomes" id="UP000229782">
    <property type="component" value="Unassembled WGS sequence"/>
</dbReference>
<dbReference type="Pfam" id="PF13238">
    <property type="entry name" value="AAA_18"/>
    <property type="match status" value="1"/>
</dbReference>
<evidence type="ECO:0008006" key="3">
    <source>
        <dbReference type="Google" id="ProtNLM"/>
    </source>
</evidence>
<organism evidence="1 2">
    <name type="scientific">Candidatus Magasanikbacteria bacterium CG11_big_fil_rev_8_21_14_0_20_43_7</name>
    <dbReference type="NCBI Taxonomy" id="1974654"/>
    <lineage>
        <taxon>Bacteria</taxon>
        <taxon>Candidatus Magasanikiibacteriota</taxon>
    </lineage>
</organism>
<dbReference type="Gene3D" id="3.40.50.300">
    <property type="entry name" value="P-loop containing nucleotide triphosphate hydrolases"/>
    <property type="match status" value="1"/>
</dbReference>
<dbReference type="PANTHER" id="PTHR41930:SF1">
    <property type="entry name" value="DEPHOSPHO-COA KINASE"/>
    <property type="match status" value="1"/>
</dbReference>
<gene>
    <name evidence="1" type="ORF">COV60_00460</name>
</gene>
<accession>A0A2H0N3D6</accession>
<dbReference type="AlphaFoldDB" id="A0A2H0N3D6"/>
<evidence type="ECO:0000313" key="2">
    <source>
        <dbReference type="Proteomes" id="UP000229782"/>
    </source>
</evidence>
<comment type="caution">
    <text evidence="1">The sequence shown here is derived from an EMBL/GenBank/DDBJ whole genome shotgun (WGS) entry which is preliminary data.</text>
</comment>
<protein>
    <recommendedName>
        <fullName evidence="3">Dephospho-CoA kinase</fullName>
    </recommendedName>
</protein>
<dbReference type="PANTHER" id="PTHR41930">
    <property type="entry name" value="UPF0200 PROTEIN MJ1399"/>
    <property type="match status" value="1"/>
</dbReference>
<dbReference type="EMBL" id="PCWM01000010">
    <property type="protein sequence ID" value="PIR03414.1"/>
    <property type="molecule type" value="Genomic_DNA"/>
</dbReference>